<dbReference type="RefSeq" id="WP_378387724.1">
    <property type="nucleotide sequence ID" value="NZ_JBHLWM010000004.1"/>
</dbReference>
<dbReference type="Proteomes" id="UP001589775">
    <property type="component" value="Unassembled WGS sequence"/>
</dbReference>
<evidence type="ECO:0000313" key="3">
    <source>
        <dbReference type="EMBL" id="MFC0240941.1"/>
    </source>
</evidence>
<reference evidence="3 4" key="1">
    <citation type="submission" date="2024-09" db="EMBL/GenBank/DDBJ databases">
        <authorList>
            <person name="Sun Q."/>
            <person name="Mori K."/>
        </authorList>
    </citation>
    <scope>NUCLEOTIDE SEQUENCE [LARGE SCALE GENOMIC DNA]</scope>
    <source>
        <strain evidence="3 4">KCTC 23279</strain>
    </source>
</reference>
<proteinExistence type="predicted"/>
<keyword evidence="4" id="KW-1185">Reference proteome</keyword>
<feature type="chain" id="PRO_5045179644" evidence="1">
    <location>
        <begin position="32"/>
        <end position="291"/>
    </location>
</feature>
<dbReference type="PANTHER" id="PTHR22576">
    <property type="entry name" value="MUCOSA ASSOCIATED LYMPHOID TISSUE LYMPHOMA TRANSLOCATION PROTEIN 1/PARACASPASE"/>
    <property type="match status" value="1"/>
</dbReference>
<feature type="domain" description="Peptidase C14 caspase" evidence="2">
    <location>
        <begin position="58"/>
        <end position="275"/>
    </location>
</feature>
<dbReference type="PANTHER" id="PTHR22576:SF37">
    <property type="entry name" value="MUCOSA-ASSOCIATED LYMPHOID TISSUE LYMPHOMA TRANSLOCATION PROTEIN 1"/>
    <property type="match status" value="1"/>
</dbReference>
<dbReference type="InterPro" id="IPR052039">
    <property type="entry name" value="Caspase-related_regulators"/>
</dbReference>
<dbReference type="Gene3D" id="3.40.50.1460">
    <property type="match status" value="1"/>
</dbReference>
<accession>A0ABV6ERT9</accession>
<evidence type="ECO:0000256" key="1">
    <source>
        <dbReference type="SAM" id="SignalP"/>
    </source>
</evidence>
<sequence>MMFRVPRPSRRSMTTIAALIGVVSAAIGAHAALNKRGVEAPRSKDTAQVDAAVPAASRFALVIGNGRYPDAPRPLSQPINDARALSAALRREGFDVDVIEDARRGDIVQAVERLKARVTKDSTVMLFYGGYGIQSGRESYMIPVDARIWNEADVRRAGVSIESVLDSFKDSGVQAKLAIIDASRRNPYERRFRAYSHGLAPISAPANALVLSSATPGKVAEDGDGENSLLIGALLGSISSRVVSADAAFAKARLAVTRATGGAQVPSVTSSLVDDVKLSPVTADASAATGG</sequence>
<dbReference type="EMBL" id="JBHLWM010000004">
    <property type="protein sequence ID" value="MFC0240941.1"/>
    <property type="molecule type" value="Genomic_DNA"/>
</dbReference>
<comment type="caution">
    <text evidence="3">The sequence shown here is derived from an EMBL/GenBank/DDBJ whole genome shotgun (WGS) entry which is preliminary data.</text>
</comment>
<protein>
    <submittedName>
        <fullName evidence="3">Caspase domain-containing protein</fullName>
    </submittedName>
</protein>
<dbReference type="Pfam" id="PF00656">
    <property type="entry name" value="Peptidase_C14"/>
    <property type="match status" value="1"/>
</dbReference>
<feature type="signal peptide" evidence="1">
    <location>
        <begin position="1"/>
        <end position="31"/>
    </location>
</feature>
<organism evidence="3 4">
    <name type="scientific">Rhodopseudomonas telluris</name>
    <dbReference type="NCBI Taxonomy" id="644215"/>
    <lineage>
        <taxon>Bacteria</taxon>
        <taxon>Pseudomonadati</taxon>
        <taxon>Pseudomonadota</taxon>
        <taxon>Alphaproteobacteria</taxon>
        <taxon>Hyphomicrobiales</taxon>
        <taxon>Nitrobacteraceae</taxon>
        <taxon>Rhodopseudomonas</taxon>
    </lineage>
</organism>
<dbReference type="InterPro" id="IPR029030">
    <property type="entry name" value="Caspase-like_dom_sf"/>
</dbReference>
<dbReference type="InterPro" id="IPR011600">
    <property type="entry name" value="Pept_C14_caspase"/>
</dbReference>
<keyword evidence="1" id="KW-0732">Signal</keyword>
<name>A0ABV6ERT9_9BRAD</name>
<evidence type="ECO:0000259" key="2">
    <source>
        <dbReference type="Pfam" id="PF00656"/>
    </source>
</evidence>
<dbReference type="SUPFAM" id="SSF52129">
    <property type="entry name" value="Caspase-like"/>
    <property type="match status" value="1"/>
</dbReference>
<evidence type="ECO:0000313" key="4">
    <source>
        <dbReference type="Proteomes" id="UP001589775"/>
    </source>
</evidence>
<gene>
    <name evidence="3" type="ORF">ACFFJ6_10710</name>
</gene>